<reference evidence="2" key="1">
    <citation type="journal article" date="2015" name="MBio">
        <title>Eco-Evolutionary Dynamics of Episomes among Ecologically Cohesive Bacterial Populations.</title>
        <authorList>
            <person name="Xue H."/>
            <person name="Cordero O.X."/>
            <person name="Camas F.M."/>
            <person name="Trimble W."/>
            <person name="Meyer F."/>
            <person name="Guglielmini J."/>
            <person name="Rocha E.P."/>
            <person name="Polz M.F."/>
        </authorList>
    </citation>
    <scope>NUCLEOTIDE SEQUENCE</scope>
    <source>
        <strain evidence="2">FF_146</strain>
    </source>
</reference>
<dbReference type="EMBL" id="KP795523">
    <property type="protein sequence ID" value="AKN37157.1"/>
    <property type="molecule type" value="Genomic_DNA"/>
</dbReference>
<sequence length="62" mass="6855">MIKSRLSALILPLILVGFCTNSVAMRMLGKVDGEVTYPLAVLVACSILSLYLIYDINKLLKR</sequence>
<accession>A0A0H3ZRT0</accession>
<keyword evidence="1" id="KW-1133">Transmembrane helix</keyword>
<evidence type="ECO:0000256" key="1">
    <source>
        <dbReference type="SAM" id="Phobius"/>
    </source>
</evidence>
<dbReference type="AlphaFoldDB" id="A0A0H3ZRT0"/>
<name>A0A0H3ZRT0_9VIBR</name>
<proteinExistence type="predicted"/>
<organism evidence="2">
    <name type="scientific">Vibrio genomosp. F6</name>
    <dbReference type="NCBI Taxonomy" id="723172"/>
    <lineage>
        <taxon>Bacteria</taxon>
        <taxon>Pseudomonadati</taxon>
        <taxon>Pseudomonadota</taxon>
        <taxon>Gammaproteobacteria</taxon>
        <taxon>Vibrionales</taxon>
        <taxon>Vibrionaceae</taxon>
        <taxon>Vibrio</taxon>
    </lineage>
</organism>
<protein>
    <submittedName>
        <fullName evidence="2">Uncharacterized protein</fullName>
    </submittedName>
</protein>
<keyword evidence="1" id="KW-0812">Transmembrane</keyword>
<keyword evidence="1" id="KW-0472">Membrane</keyword>
<evidence type="ECO:0000313" key="2">
    <source>
        <dbReference type="EMBL" id="AKN37157.1"/>
    </source>
</evidence>
<feature type="transmembrane region" description="Helical" evidence="1">
    <location>
        <begin position="35"/>
        <end position="54"/>
    </location>
</feature>